<protein>
    <submittedName>
        <fullName evidence="1">Putative polyketide synthase</fullName>
    </submittedName>
</protein>
<feature type="non-terminal residue" evidence="1">
    <location>
        <position position="71"/>
    </location>
</feature>
<dbReference type="EMBL" id="KR905064">
    <property type="protein sequence ID" value="ALN66628.1"/>
    <property type="molecule type" value="Genomic_DNA"/>
</dbReference>
<dbReference type="AlphaFoldDB" id="A0A0S2E741"/>
<organism evidence="1">
    <name type="scientific">Muscodor yucatanensis</name>
    <dbReference type="NCBI Taxonomy" id="2735592"/>
    <lineage>
        <taxon>Eukaryota</taxon>
        <taxon>Fungi</taxon>
        <taxon>Dikarya</taxon>
        <taxon>Ascomycota</taxon>
        <taxon>Pezizomycotina</taxon>
        <taxon>Sordariomycetes</taxon>
        <taxon>Xylariomycetidae</taxon>
        <taxon>Xylariales</taxon>
        <taxon>Xylariales incertae sedis</taxon>
        <taxon>Muscodor</taxon>
    </lineage>
</organism>
<sequence length="71" mass="7535">MGAGTGSATRVALSALRGPNGIKAYNDYTFTDLSPGFLATARDSLSAMGHDGMLYDVFDFEKDPETLGFKP</sequence>
<reference evidence="1" key="1">
    <citation type="submission" date="2015-05" db="EMBL/GenBank/DDBJ databases">
        <title>Modulation of secondary metabolism and cryptic biosynthetic pathway genes in Muscodor yucatanensis Ni-30 by small molecule epigenetic modifiers.</title>
        <authorList>
            <person name="Qadri M."/>
            <person name="Syed R.-U.-H."/>
            <person name="Strobel G.A."/>
        </authorList>
    </citation>
    <scope>NUCLEOTIDE SEQUENCE</scope>
    <source>
        <strain evidence="1">Ni-30</strain>
    </source>
</reference>
<dbReference type="InterPro" id="IPR029063">
    <property type="entry name" value="SAM-dependent_MTases_sf"/>
</dbReference>
<accession>A0A0S2E741</accession>
<proteinExistence type="predicted"/>
<name>A0A0S2E741_9PEZI</name>
<evidence type="ECO:0000313" key="1">
    <source>
        <dbReference type="EMBL" id="ALN66628.1"/>
    </source>
</evidence>
<dbReference type="SUPFAM" id="SSF53335">
    <property type="entry name" value="S-adenosyl-L-methionine-dependent methyltransferases"/>
    <property type="match status" value="1"/>
</dbReference>
<dbReference type="Gene3D" id="3.40.50.150">
    <property type="entry name" value="Vaccinia Virus protein VP39"/>
    <property type="match status" value="1"/>
</dbReference>
<feature type="non-terminal residue" evidence="1">
    <location>
        <position position="1"/>
    </location>
</feature>